<evidence type="ECO:0000313" key="1">
    <source>
        <dbReference type="EMBL" id="MBY0098713.1"/>
    </source>
</evidence>
<evidence type="ECO:0000313" key="2">
    <source>
        <dbReference type="Proteomes" id="UP000769780"/>
    </source>
</evidence>
<dbReference type="EMBL" id="JACWFH010000026">
    <property type="protein sequence ID" value="MBY0098713.1"/>
    <property type="molecule type" value="Genomic_DNA"/>
</dbReference>
<comment type="caution">
    <text evidence="1">The sequence shown here is derived from an EMBL/GenBank/DDBJ whole genome shotgun (WGS) entry which is preliminary data.</text>
</comment>
<accession>A0ABS7K8W8</accession>
<reference evidence="1 2" key="1">
    <citation type="submission" date="2020-07" db="EMBL/GenBank/DDBJ databases">
        <title>Fungal Genomes of the International Space Station.</title>
        <authorList>
            <person name="Seuylemezian A."/>
            <person name="Singh N.K."/>
            <person name="Wood J."/>
            <person name="Venkateswaran K."/>
        </authorList>
    </citation>
    <scope>NUCLEOTIDE SEQUENCE [LARGE SCALE GENOMIC DNA]</scope>
    <source>
        <strain evidence="1 2">PL-B2</strain>
    </source>
</reference>
<name>A0ABS7K8W8_9BACI</name>
<keyword evidence="2" id="KW-1185">Reference proteome</keyword>
<gene>
    <name evidence="1" type="ORF">H0185_18270</name>
</gene>
<protein>
    <submittedName>
        <fullName evidence="1">Uncharacterized protein</fullName>
    </submittedName>
</protein>
<proteinExistence type="predicted"/>
<dbReference type="RefSeq" id="WP_221874933.1">
    <property type="nucleotide sequence ID" value="NZ_JACWFH010000026.1"/>
</dbReference>
<sequence length="103" mass="11889">MVQHNDIEVRLLRFSAPALYQEMVDIFSKVNLHPYDLHATTVKTEEGFEVTIQFSSSFTQSVTTFVSFEQASKPDEETAIFFTETADKCKQQLIADYFNRIKV</sequence>
<organism evidence="1 2">
    <name type="scientific">Mesobacillus maritimus</name>
    <dbReference type="NCBI Taxonomy" id="1643336"/>
    <lineage>
        <taxon>Bacteria</taxon>
        <taxon>Bacillati</taxon>
        <taxon>Bacillota</taxon>
        <taxon>Bacilli</taxon>
        <taxon>Bacillales</taxon>
        <taxon>Bacillaceae</taxon>
        <taxon>Mesobacillus</taxon>
    </lineage>
</organism>
<dbReference type="Proteomes" id="UP000769780">
    <property type="component" value="Unassembled WGS sequence"/>
</dbReference>